<dbReference type="FunFam" id="3.40.1440.10:FF:000001">
    <property type="entry name" value="UvrABC system protein C"/>
    <property type="match status" value="1"/>
</dbReference>
<reference evidence="11" key="1">
    <citation type="submission" date="2022-08" db="EMBL/GenBank/DDBJ databases">
        <authorList>
            <person name="Kallberg Y."/>
            <person name="Tangrot J."/>
            <person name="Rosling A."/>
        </authorList>
    </citation>
    <scope>NUCLEOTIDE SEQUENCE</scope>
    <source>
        <strain evidence="11">Wild A</strain>
    </source>
</reference>
<evidence type="ECO:0000256" key="1">
    <source>
        <dbReference type="ARBA" id="ARBA00009802"/>
    </source>
</evidence>
<evidence type="ECO:0000256" key="2">
    <source>
        <dbReference type="ARBA" id="ARBA00022490"/>
    </source>
</evidence>
<dbReference type="InterPro" id="IPR047296">
    <property type="entry name" value="GIY-YIG_UvrC_Cho"/>
</dbReference>
<dbReference type="InterPro" id="IPR038476">
    <property type="entry name" value="UvrC_RNase_H_dom_sf"/>
</dbReference>
<protein>
    <submittedName>
        <fullName evidence="11">10104_t:CDS:1</fullName>
    </submittedName>
</protein>
<dbReference type="Gene3D" id="3.40.1440.10">
    <property type="entry name" value="GIY-YIG endonuclease"/>
    <property type="match status" value="1"/>
</dbReference>
<dbReference type="SMART" id="SM00530">
    <property type="entry name" value="HTH_XRE"/>
    <property type="match status" value="1"/>
</dbReference>
<evidence type="ECO:0000313" key="12">
    <source>
        <dbReference type="Proteomes" id="UP001153678"/>
    </source>
</evidence>
<dbReference type="CDD" id="cd00093">
    <property type="entry name" value="HTH_XRE"/>
    <property type="match status" value="1"/>
</dbReference>
<evidence type="ECO:0000256" key="6">
    <source>
        <dbReference type="ARBA" id="ARBA00023204"/>
    </source>
</evidence>
<keyword evidence="6" id="KW-0234">DNA repair</keyword>
<dbReference type="Pfam" id="PF01541">
    <property type="entry name" value="GIY-YIG"/>
    <property type="match status" value="1"/>
</dbReference>
<dbReference type="PROSITE" id="PS50165">
    <property type="entry name" value="UVRC"/>
    <property type="match status" value="1"/>
</dbReference>
<dbReference type="AlphaFoldDB" id="A0A9W4SZ01"/>
<keyword evidence="4" id="KW-0228">DNA excision</keyword>
<comment type="caution">
    <text evidence="11">The sequence shown here is derived from an EMBL/GenBank/DDBJ whole genome shotgun (WGS) entry which is preliminary data.</text>
</comment>
<dbReference type="Proteomes" id="UP001153678">
    <property type="component" value="Unassembled WGS sequence"/>
</dbReference>
<dbReference type="PANTHER" id="PTHR30562:SF1">
    <property type="entry name" value="UVRABC SYSTEM PROTEIN C"/>
    <property type="match status" value="1"/>
</dbReference>
<dbReference type="SMART" id="SM00465">
    <property type="entry name" value="GIYc"/>
    <property type="match status" value="1"/>
</dbReference>
<dbReference type="NCBIfam" id="TIGR02607">
    <property type="entry name" value="antidote_HigA"/>
    <property type="match status" value="1"/>
</dbReference>
<dbReference type="GO" id="GO:0009381">
    <property type="term" value="F:excinuclease ABC activity"/>
    <property type="evidence" value="ECO:0007669"/>
    <property type="project" value="InterPro"/>
</dbReference>
<evidence type="ECO:0000256" key="5">
    <source>
        <dbReference type="ARBA" id="ARBA00022881"/>
    </source>
</evidence>
<dbReference type="InterPro" id="IPR050066">
    <property type="entry name" value="UvrABC_protein_C"/>
</dbReference>
<dbReference type="InterPro" id="IPR013430">
    <property type="entry name" value="Toxin_antidote_HigA"/>
</dbReference>
<dbReference type="GO" id="GO:0003677">
    <property type="term" value="F:DNA binding"/>
    <property type="evidence" value="ECO:0007669"/>
    <property type="project" value="InterPro"/>
</dbReference>
<keyword evidence="2" id="KW-0963">Cytoplasm</keyword>
<accession>A0A9W4SZ01</accession>
<organism evidence="11 12">
    <name type="scientific">Funneliformis geosporum</name>
    <dbReference type="NCBI Taxonomy" id="1117311"/>
    <lineage>
        <taxon>Eukaryota</taxon>
        <taxon>Fungi</taxon>
        <taxon>Fungi incertae sedis</taxon>
        <taxon>Mucoromycota</taxon>
        <taxon>Glomeromycotina</taxon>
        <taxon>Glomeromycetes</taxon>
        <taxon>Glomerales</taxon>
        <taxon>Glomeraceae</taxon>
        <taxon>Funneliformis</taxon>
    </lineage>
</organism>
<dbReference type="Gene3D" id="3.30.420.340">
    <property type="entry name" value="UvrC, RNAse H endonuclease domain"/>
    <property type="match status" value="1"/>
</dbReference>
<comment type="similarity">
    <text evidence="1">Belongs to the MBF1 family.</text>
</comment>
<evidence type="ECO:0000259" key="10">
    <source>
        <dbReference type="PROSITE" id="PS50943"/>
    </source>
</evidence>
<gene>
    <name evidence="11" type="ORF">FWILDA_LOCUS12684</name>
</gene>
<dbReference type="GO" id="GO:0006289">
    <property type="term" value="P:nucleotide-excision repair"/>
    <property type="evidence" value="ECO:0007669"/>
    <property type="project" value="InterPro"/>
</dbReference>
<dbReference type="Gene3D" id="1.10.260.40">
    <property type="entry name" value="lambda repressor-like DNA-binding domains"/>
    <property type="match status" value="1"/>
</dbReference>
<keyword evidence="5" id="KW-0267">Excision nuclease</keyword>
<dbReference type="OrthoDB" id="2440029at2759"/>
<dbReference type="PANTHER" id="PTHR30562">
    <property type="entry name" value="UVRC/OXIDOREDUCTASE"/>
    <property type="match status" value="1"/>
</dbReference>
<dbReference type="InterPro" id="IPR001387">
    <property type="entry name" value="Cro/C1-type_HTH"/>
</dbReference>
<dbReference type="PROSITE" id="PS50943">
    <property type="entry name" value="HTH_CROC1"/>
    <property type="match status" value="1"/>
</dbReference>
<evidence type="ECO:0000259" key="9">
    <source>
        <dbReference type="PROSITE" id="PS50165"/>
    </source>
</evidence>
<dbReference type="EMBL" id="CAMKVN010004241">
    <property type="protein sequence ID" value="CAI2186652.1"/>
    <property type="molecule type" value="Genomic_DNA"/>
</dbReference>
<dbReference type="InterPro" id="IPR035901">
    <property type="entry name" value="GIY-YIG_endonuc_sf"/>
</dbReference>
<dbReference type="InterPro" id="IPR010982">
    <property type="entry name" value="Lambda_DNA-bd_dom_sf"/>
</dbReference>
<dbReference type="GO" id="GO:0009380">
    <property type="term" value="C:excinuclease repair complex"/>
    <property type="evidence" value="ECO:0007669"/>
    <property type="project" value="TreeGrafter"/>
</dbReference>
<dbReference type="CDD" id="cd10434">
    <property type="entry name" value="GIY-YIG_UvrC_Cho"/>
    <property type="match status" value="1"/>
</dbReference>
<name>A0A9W4SZ01_9GLOM</name>
<dbReference type="InterPro" id="IPR000305">
    <property type="entry name" value="GIY-YIG_endonuc"/>
</dbReference>
<dbReference type="SUPFAM" id="SSF82771">
    <property type="entry name" value="GIY-YIG endonuclease"/>
    <property type="match status" value="1"/>
</dbReference>
<dbReference type="Pfam" id="PF01381">
    <property type="entry name" value="HTH_3"/>
    <property type="match status" value="1"/>
</dbReference>
<dbReference type="SUPFAM" id="SSF47413">
    <property type="entry name" value="lambda repressor-like DNA-binding domains"/>
    <property type="match status" value="1"/>
</dbReference>
<dbReference type="InterPro" id="IPR001162">
    <property type="entry name" value="UvrC_RNase_H_dom"/>
</dbReference>
<comment type="function">
    <text evidence="7">Transcriptional coactivator that stimulates GCN4-dependent transcriptional activity by bridging the DNA-binding region of GCN4 and TBP (SPT15), thereby recruiting TBP to GCN4-bound promoters. Involved in induction of the ribosome quality control (RQC) pathway; a pathway that degrades nascent peptide chains during problematic translation. Required to prevent stalled ribosomes from frameshifting.</text>
</comment>
<proteinExistence type="inferred from homology"/>
<feature type="domain" description="GIY-YIG" evidence="8">
    <location>
        <begin position="18"/>
        <end position="92"/>
    </location>
</feature>
<keyword evidence="3" id="KW-0227">DNA damage</keyword>
<feature type="domain" description="HTH cro/C1-type" evidence="10">
    <location>
        <begin position="431"/>
        <end position="487"/>
    </location>
</feature>
<evidence type="ECO:0000256" key="4">
    <source>
        <dbReference type="ARBA" id="ARBA00022769"/>
    </source>
</evidence>
<evidence type="ECO:0000259" key="8">
    <source>
        <dbReference type="PROSITE" id="PS50164"/>
    </source>
</evidence>
<evidence type="ECO:0000256" key="3">
    <source>
        <dbReference type="ARBA" id="ARBA00022763"/>
    </source>
</evidence>
<feature type="domain" description="UvrC family homology region profile" evidence="9">
    <location>
        <begin position="287"/>
        <end position="390"/>
    </location>
</feature>
<evidence type="ECO:0000256" key="7">
    <source>
        <dbReference type="ARBA" id="ARBA00035107"/>
    </source>
</evidence>
<dbReference type="PROSITE" id="PS50164">
    <property type="entry name" value="GIY_YIG"/>
    <property type="match status" value="1"/>
</dbReference>
<dbReference type="Pfam" id="PF08459">
    <property type="entry name" value="UvrC_RNaseH_dom"/>
    <property type="match status" value="1"/>
</dbReference>
<keyword evidence="12" id="KW-1185">Reference proteome</keyword>
<evidence type="ECO:0000313" key="11">
    <source>
        <dbReference type="EMBL" id="CAI2186652.1"/>
    </source>
</evidence>
<sequence length="487" mass="56338">MSFNNNQISPQILSQIPNQPGCYLFRNKEQDIIYIGKAQNLRRRVSSYSPPSPDNYFQQQIYSVNTIVTSNVKEALILEQNLIKSHQPRFNVLLKDGHFYPYLEITNQANPRYQIVRKIKQNNKSEYFGPFPDGSKAREILQILERLFPLAKCKGNLGKPCFYYTIGQCSGHCWQKVHLTYYENIKKEVRKFFRGQTRAIKKKVKTSIQKNINNLAFEIAQKEKKILDNLDFFTSKQNAEFPDQQNCDFLGIYCQDNIISFCLLIYRYGKLIRIPEILYIPEPMQVNKNQILKEISKFLSIPTPYYFECLDISNLYTQDIVAGFLVFINGEKKLIRSKLYKLNNLEQESDIARVKKACLIHYQKYSLKNMPNLIIVDGGKEQVKAVQKALKELGLFTNTIGLAKNENHRTEKIITDTLKELEFAVHPGEILKDELDYLAISQAELARAINVSTRRVNEICQGKRGISTDTALRLGIYFGMGEKGAEF</sequence>